<dbReference type="RefSeq" id="WP_106170279.1">
    <property type="nucleotide sequence ID" value="NZ_JAVKZF010000001.1"/>
</dbReference>
<protein>
    <recommendedName>
        <fullName evidence="3">Transposase DDE domain-containing protein</fullName>
    </recommendedName>
</protein>
<evidence type="ECO:0000313" key="1">
    <source>
        <dbReference type="EMBL" id="RUT02930.1"/>
    </source>
</evidence>
<comment type="caution">
    <text evidence="1">The sequence shown here is derived from an EMBL/GenBank/DDBJ whole genome shotgun (WGS) entry which is preliminary data.</text>
</comment>
<evidence type="ECO:0000313" key="2">
    <source>
        <dbReference type="Proteomes" id="UP000282574"/>
    </source>
</evidence>
<organism evidence="1 2">
    <name type="scientific">Chroococcidiopsis cubana SAG 39.79</name>
    <dbReference type="NCBI Taxonomy" id="388085"/>
    <lineage>
        <taxon>Bacteria</taxon>
        <taxon>Bacillati</taxon>
        <taxon>Cyanobacteriota</taxon>
        <taxon>Cyanophyceae</taxon>
        <taxon>Chroococcidiopsidales</taxon>
        <taxon>Chroococcidiopsidaceae</taxon>
        <taxon>Chroococcidiopsis</taxon>
    </lineage>
</organism>
<evidence type="ECO:0008006" key="3">
    <source>
        <dbReference type="Google" id="ProtNLM"/>
    </source>
</evidence>
<dbReference type="EMBL" id="RSCK01000105">
    <property type="protein sequence ID" value="RUT02930.1"/>
    <property type="molecule type" value="Genomic_DNA"/>
</dbReference>
<name>A0AB37UB17_9CYAN</name>
<sequence>MMSETIGTTVAGIELTTNEQANPVTPNWLGEVLLVGEYWRKTDLLERLQTQVRVNRGRMGQYEVCDFVLLLLAYAISGLDTLQSFFEQLQSVQSIVMSVWQRQHCPVASTLSRFLADIEPTALYQF</sequence>
<reference evidence="1 2" key="1">
    <citation type="journal article" date="2019" name="Genome Biol. Evol.">
        <title>Day and night: Metabolic profiles and evolutionary relationships of six axenic non-marine cyanobacteria.</title>
        <authorList>
            <person name="Will S.E."/>
            <person name="Henke P."/>
            <person name="Boedeker C."/>
            <person name="Huang S."/>
            <person name="Brinkmann H."/>
            <person name="Rohde M."/>
            <person name="Jarek M."/>
            <person name="Friedl T."/>
            <person name="Seufert S."/>
            <person name="Schumacher M."/>
            <person name="Overmann J."/>
            <person name="Neumann-Schaal M."/>
            <person name="Petersen J."/>
        </authorList>
    </citation>
    <scope>NUCLEOTIDE SEQUENCE [LARGE SCALE GENOMIC DNA]</scope>
    <source>
        <strain evidence="1 2">SAG 39.79</strain>
    </source>
</reference>
<dbReference type="AlphaFoldDB" id="A0AB37UB17"/>
<proteinExistence type="predicted"/>
<dbReference type="Proteomes" id="UP000282574">
    <property type="component" value="Unassembled WGS sequence"/>
</dbReference>
<gene>
    <name evidence="1" type="ORF">DSM107010_61970</name>
</gene>
<keyword evidence="2" id="KW-1185">Reference proteome</keyword>
<accession>A0AB37UB17</accession>